<accession>A0A0Q2QWE1</accession>
<dbReference type="AlphaFoldDB" id="A0A0Q2QWE1"/>
<dbReference type="EMBL" id="LKTM01000354">
    <property type="protein sequence ID" value="KQH76286.1"/>
    <property type="molecule type" value="Genomic_DNA"/>
</dbReference>
<feature type="region of interest" description="Disordered" evidence="1">
    <location>
        <begin position="72"/>
        <end position="100"/>
    </location>
</feature>
<reference evidence="2 3" key="1">
    <citation type="submission" date="2015-10" db="EMBL/GenBank/DDBJ databases">
        <title>Mycobacterium gordonae draft genome assembly.</title>
        <authorList>
            <person name="Ustinova V."/>
            <person name="Smirnova T."/>
            <person name="Blagodatskikh K."/>
            <person name="Varlamov D."/>
            <person name="Larionova E."/>
            <person name="Chernousova L."/>
        </authorList>
    </citation>
    <scope>NUCLEOTIDE SEQUENCE [LARGE SCALE GENOMIC DNA]</scope>
    <source>
        <strain evidence="2 3">CTRI 14-8773</strain>
    </source>
</reference>
<evidence type="ECO:0000256" key="1">
    <source>
        <dbReference type="SAM" id="MobiDB-lite"/>
    </source>
</evidence>
<evidence type="ECO:0000313" key="3">
    <source>
        <dbReference type="Proteomes" id="UP000051677"/>
    </source>
</evidence>
<organism evidence="2 3">
    <name type="scientific">Mycobacterium gordonae</name>
    <dbReference type="NCBI Taxonomy" id="1778"/>
    <lineage>
        <taxon>Bacteria</taxon>
        <taxon>Bacillati</taxon>
        <taxon>Actinomycetota</taxon>
        <taxon>Actinomycetes</taxon>
        <taxon>Mycobacteriales</taxon>
        <taxon>Mycobacteriaceae</taxon>
        <taxon>Mycobacterium</taxon>
    </lineage>
</organism>
<dbReference type="RefSeq" id="WP_055580768.1">
    <property type="nucleotide sequence ID" value="NZ_LKTM01000354.1"/>
</dbReference>
<sequence length="316" mass="34097">MSDNHDFDAQIDDVVERYLQFLRGQGPEPDLAPLTPPQRRVVRNRLDIVDALADRGPAVPPLHQDPVAMRLGLVPDTRPSPGSGGADPTGSQAPEPTAAPDPIRHVLEELEAAFGGDVCVDWSPQWAPVMTRAAVPLAQCSALGQNMALFLTDETDWANEPVQLASFLLHNPAMSAVALVTRDATRAAIFSAAACNLSIDPVRGWLEPGAFVVTDSFDLILRHYFEQRLPRWDRVAGLTEILESGDITAGALELVTEEIAAELRTRPRLEYKRRALEVLETLDPAALSALIVAVQAGTLSDIALVDQASALAETTP</sequence>
<protein>
    <submittedName>
        <fullName evidence="2">Uncharacterized protein</fullName>
    </submittedName>
</protein>
<dbReference type="Proteomes" id="UP000051677">
    <property type="component" value="Unassembled WGS sequence"/>
</dbReference>
<gene>
    <name evidence="2" type="ORF">AO501_29115</name>
</gene>
<proteinExistence type="predicted"/>
<name>A0A0Q2QWE1_MYCGO</name>
<comment type="caution">
    <text evidence="2">The sequence shown here is derived from an EMBL/GenBank/DDBJ whole genome shotgun (WGS) entry which is preliminary data.</text>
</comment>
<evidence type="ECO:0000313" key="2">
    <source>
        <dbReference type="EMBL" id="KQH76286.1"/>
    </source>
</evidence>